<feature type="transmembrane region" description="Helical" evidence="6">
    <location>
        <begin position="23"/>
        <end position="48"/>
    </location>
</feature>
<dbReference type="EMBL" id="JFHR01000021">
    <property type="protein sequence ID" value="KEQ53548.1"/>
    <property type="molecule type" value="Genomic_DNA"/>
</dbReference>
<dbReference type="PANTHER" id="PTHR23505">
    <property type="entry name" value="SPINSTER"/>
    <property type="match status" value="1"/>
</dbReference>
<protein>
    <submittedName>
        <fullName evidence="8">Major facilitator superfamily MFS_1</fullName>
    </submittedName>
</protein>
<feature type="transmembrane region" description="Helical" evidence="6">
    <location>
        <begin position="118"/>
        <end position="140"/>
    </location>
</feature>
<accession>A0A081REC5</accession>
<comment type="caution">
    <text evidence="8">The sequence shown here is derived from an EMBL/GenBank/DDBJ whole genome shotgun (WGS) entry which is preliminary data.</text>
</comment>
<feature type="transmembrane region" description="Helical" evidence="6">
    <location>
        <begin position="60"/>
        <end position="81"/>
    </location>
</feature>
<dbReference type="PROSITE" id="PS50850">
    <property type="entry name" value="MFS"/>
    <property type="match status" value="1"/>
</dbReference>
<feature type="transmembrane region" description="Helical" evidence="6">
    <location>
        <begin position="93"/>
        <end position="112"/>
    </location>
</feature>
<dbReference type="InterPro" id="IPR020846">
    <property type="entry name" value="MFS_dom"/>
</dbReference>
<dbReference type="GO" id="GO:0022857">
    <property type="term" value="F:transmembrane transporter activity"/>
    <property type="evidence" value="ECO:0007669"/>
    <property type="project" value="InterPro"/>
</dbReference>
<dbReference type="AlphaFoldDB" id="A0A081REC5"/>
<dbReference type="PANTHER" id="PTHR23505:SF79">
    <property type="entry name" value="PROTEIN SPINSTER"/>
    <property type="match status" value="1"/>
</dbReference>
<evidence type="ECO:0000313" key="8">
    <source>
        <dbReference type="EMBL" id="KEQ53548.1"/>
    </source>
</evidence>
<evidence type="ECO:0000256" key="3">
    <source>
        <dbReference type="ARBA" id="ARBA00022692"/>
    </source>
</evidence>
<evidence type="ECO:0000256" key="4">
    <source>
        <dbReference type="ARBA" id="ARBA00022989"/>
    </source>
</evidence>
<dbReference type="InterPro" id="IPR044770">
    <property type="entry name" value="MFS_spinster-like"/>
</dbReference>
<dbReference type="SUPFAM" id="SSF103473">
    <property type="entry name" value="MFS general substrate transporter"/>
    <property type="match status" value="1"/>
</dbReference>
<feature type="transmembrane region" description="Helical" evidence="6">
    <location>
        <begin position="188"/>
        <end position="208"/>
    </location>
</feature>
<gene>
    <name evidence="8" type="ORF">BV95_02129</name>
</gene>
<evidence type="ECO:0000256" key="1">
    <source>
        <dbReference type="ARBA" id="ARBA00004141"/>
    </source>
</evidence>
<keyword evidence="5 6" id="KW-0472">Membrane</keyword>
<keyword evidence="2" id="KW-0813">Transport</keyword>
<comment type="subcellular location">
    <subcellularLocation>
        <location evidence="1">Membrane</location>
        <topology evidence="1">Multi-pass membrane protein</topology>
    </subcellularLocation>
</comment>
<dbReference type="PATRIC" id="fig|46429.4.peg.2099"/>
<dbReference type="Gene3D" id="1.20.1250.20">
    <property type="entry name" value="MFS general substrate transporter like domains"/>
    <property type="match status" value="1"/>
</dbReference>
<sequence>MHMATTSPGAAEAQPSAANMRQAWYIVILLTILYALSFTDRLLLALLAQPVASALSLSDGQLALLLGAGFAVVYALSGVPIADRIDRGDRVRIVVLGVATWSGMTIGSAFATDFWTLLIMRAGVALGEAVLTPAAVSLIGDLFPRDKRAVPTAVYGSMGSIMSTGAFIIGGAALGLSGRLEATTGMAAWQLTFILLGVPGLLLSVLILTTVRDPRHAPSGTGSPMAATGFAEMMGYLRRHWTFYLPFYAGLGLITMVSMGTISWMPTLIVRNFGETAANAGYLVGGAGLTAGILSTMFWPWLAQNFARRGRTDGTIVGLMASSILATVALVGGLGLGGLPLVLTAFFLAMVGLASVAVLGPLALQFFGPRAIRARLTSLFILATALFGYAVGPITVVEFSRFWLGPAALTYGVVLNAAMAGTLAAVAFALCARASRAMAAQDN</sequence>
<organism evidence="8 9">
    <name type="scientific">Sphingobium chlorophenolicum</name>
    <dbReference type="NCBI Taxonomy" id="46429"/>
    <lineage>
        <taxon>Bacteria</taxon>
        <taxon>Pseudomonadati</taxon>
        <taxon>Pseudomonadota</taxon>
        <taxon>Alphaproteobacteria</taxon>
        <taxon>Sphingomonadales</taxon>
        <taxon>Sphingomonadaceae</taxon>
        <taxon>Sphingobium</taxon>
    </lineage>
</organism>
<feature type="transmembrane region" description="Helical" evidence="6">
    <location>
        <begin position="243"/>
        <end position="262"/>
    </location>
</feature>
<evidence type="ECO:0000256" key="2">
    <source>
        <dbReference type="ARBA" id="ARBA00022448"/>
    </source>
</evidence>
<evidence type="ECO:0000256" key="6">
    <source>
        <dbReference type="SAM" id="Phobius"/>
    </source>
</evidence>
<feature type="transmembrane region" description="Helical" evidence="6">
    <location>
        <begin position="152"/>
        <end position="176"/>
    </location>
</feature>
<dbReference type="eggNOG" id="COG2271">
    <property type="taxonomic scope" value="Bacteria"/>
</dbReference>
<feature type="domain" description="Major facilitator superfamily (MFS) profile" evidence="7">
    <location>
        <begin position="26"/>
        <end position="436"/>
    </location>
</feature>
<feature type="transmembrane region" description="Helical" evidence="6">
    <location>
        <begin position="282"/>
        <end position="302"/>
    </location>
</feature>
<reference evidence="8 9" key="1">
    <citation type="submission" date="2014-02" db="EMBL/GenBank/DDBJ databases">
        <title>Whole genome sequence of Sphingobium chlorophenolicum NBRC 16172.</title>
        <authorList>
            <person name="Gan H.M."/>
            <person name="Gan H.Y."/>
            <person name="Chew T.H."/>
            <person name="Savka M.A."/>
        </authorList>
    </citation>
    <scope>NUCLEOTIDE SEQUENCE [LARGE SCALE GENOMIC DNA]</scope>
    <source>
        <strain evidence="8 9">NBRC 16172</strain>
    </source>
</reference>
<feature type="transmembrane region" description="Helical" evidence="6">
    <location>
        <begin position="376"/>
        <end position="396"/>
    </location>
</feature>
<dbReference type="Proteomes" id="UP000028411">
    <property type="component" value="Unassembled WGS sequence"/>
</dbReference>
<keyword evidence="3 6" id="KW-0812">Transmembrane</keyword>
<feature type="transmembrane region" description="Helical" evidence="6">
    <location>
        <begin position="314"/>
        <end position="336"/>
    </location>
</feature>
<dbReference type="InterPro" id="IPR011701">
    <property type="entry name" value="MFS"/>
</dbReference>
<keyword evidence="4 6" id="KW-1133">Transmembrane helix</keyword>
<dbReference type="Pfam" id="PF07690">
    <property type="entry name" value="MFS_1"/>
    <property type="match status" value="1"/>
</dbReference>
<feature type="transmembrane region" description="Helical" evidence="6">
    <location>
        <begin position="342"/>
        <end position="364"/>
    </location>
</feature>
<evidence type="ECO:0000313" key="9">
    <source>
        <dbReference type="Proteomes" id="UP000028411"/>
    </source>
</evidence>
<evidence type="ECO:0000259" key="7">
    <source>
        <dbReference type="PROSITE" id="PS50850"/>
    </source>
</evidence>
<feature type="transmembrane region" description="Helical" evidence="6">
    <location>
        <begin position="408"/>
        <end position="431"/>
    </location>
</feature>
<evidence type="ECO:0000256" key="5">
    <source>
        <dbReference type="ARBA" id="ARBA00023136"/>
    </source>
</evidence>
<dbReference type="InterPro" id="IPR036259">
    <property type="entry name" value="MFS_trans_sf"/>
</dbReference>
<proteinExistence type="predicted"/>
<dbReference type="GO" id="GO:0016020">
    <property type="term" value="C:membrane"/>
    <property type="evidence" value="ECO:0007669"/>
    <property type="project" value="UniProtKB-SubCell"/>
</dbReference>
<name>A0A081REC5_SPHCR</name>